<proteinExistence type="predicted"/>
<reference evidence="3" key="1">
    <citation type="submission" date="2023-08" db="EMBL/GenBank/DDBJ databases">
        <authorList>
            <person name="Audoor S."/>
            <person name="Bilcke G."/>
        </authorList>
    </citation>
    <scope>NUCLEOTIDE SEQUENCE</scope>
</reference>
<feature type="compositionally biased region" description="Polar residues" evidence="1">
    <location>
        <begin position="181"/>
        <end position="201"/>
    </location>
</feature>
<feature type="region of interest" description="Disordered" evidence="1">
    <location>
        <begin position="44"/>
        <end position="65"/>
    </location>
</feature>
<dbReference type="EMBL" id="CAKOGP040001224">
    <property type="protein sequence ID" value="CAJ1944625.1"/>
    <property type="molecule type" value="Genomic_DNA"/>
</dbReference>
<gene>
    <name evidence="3" type="ORF">CYCCA115_LOCUS8982</name>
</gene>
<protein>
    <submittedName>
        <fullName evidence="3">Uncharacterized protein</fullName>
    </submittedName>
</protein>
<feature type="region of interest" description="Disordered" evidence="1">
    <location>
        <begin position="144"/>
        <end position="205"/>
    </location>
</feature>
<feature type="region of interest" description="Disordered" evidence="1">
    <location>
        <begin position="323"/>
        <end position="342"/>
    </location>
</feature>
<dbReference type="Proteomes" id="UP001295423">
    <property type="component" value="Unassembled WGS sequence"/>
</dbReference>
<name>A0AAD2CS19_9STRA</name>
<keyword evidence="2" id="KW-0812">Transmembrane</keyword>
<feature type="compositionally biased region" description="Polar residues" evidence="1">
    <location>
        <begin position="56"/>
        <end position="65"/>
    </location>
</feature>
<comment type="caution">
    <text evidence="3">The sequence shown here is derived from an EMBL/GenBank/DDBJ whole genome shotgun (WGS) entry which is preliminary data.</text>
</comment>
<dbReference type="SUPFAM" id="SSF50969">
    <property type="entry name" value="YVTN repeat-like/Quinoprotein amine dehydrogenase"/>
    <property type="match status" value="1"/>
</dbReference>
<evidence type="ECO:0000256" key="1">
    <source>
        <dbReference type="SAM" id="MobiDB-lite"/>
    </source>
</evidence>
<keyword evidence="2" id="KW-1133">Transmembrane helix</keyword>
<feature type="transmembrane region" description="Helical" evidence="2">
    <location>
        <begin position="84"/>
        <end position="106"/>
    </location>
</feature>
<dbReference type="AlphaFoldDB" id="A0AAD2CS19"/>
<sequence length="570" mass="63114">MFKDNWSMKLKAWNLSDGADIERGQPEKNDKASKDAIPSIGLAPTLSFSDDGDSHAGSTGSGSKLSTQDKVVRWYNNRGRVQKVTMVIGVILLCLILISVAIWAAIGSDDAPTYSSSISEAISDPTSSPTLSPFTATDNIMDTARPIDDTTQSPVDINRDSTQPPIADVTQVPVATQQPVENDSNSAQSPTDTSQEPSTTYAPGHLKTSKFGLILSEGLDARIIAVADEKVEYEKKKRGKSKEKFHRLPSAGATFELQDGGWIYVSNSEASHKEGGVGALTFDKKGEVQSYDMLLKGTNQNKGGGKTPFGTWITCEEHGKHGHIYQVDPTGERKPEETTIGREGGSWDSFAYDIRDEDSPHFFVTEDAEDGALQRFTPEKIDWSTPWKMLHNEGTKEYLMLIPNAANDGGQFVWTANRNEARKNAELHYPYTEGLDVFESKMYFVCKKMKQLFVLDLDTGIYSRHTTEVGLFDGSPDEVERAEDASNELLYFTEDSGSDMKAGVHARDHEGKFYTVLESEIFDDETTGLSFSPDGRFMYIAYQSSGLLYAVWRNDGHPFHHEHSNVSYHD</sequence>
<dbReference type="InterPro" id="IPR011044">
    <property type="entry name" value="Quino_amine_DH_bsu"/>
</dbReference>
<feature type="compositionally biased region" description="Low complexity" evidence="1">
    <location>
        <begin position="169"/>
        <end position="180"/>
    </location>
</feature>
<keyword evidence="2" id="KW-0472">Membrane</keyword>
<evidence type="ECO:0000313" key="3">
    <source>
        <dbReference type="EMBL" id="CAJ1944625.1"/>
    </source>
</evidence>
<feature type="compositionally biased region" description="Polar residues" evidence="1">
    <location>
        <begin position="149"/>
        <end position="164"/>
    </location>
</feature>
<organism evidence="3 4">
    <name type="scientific">Cylindrotheca closterium</name>
    <dbReference type="NCBI Taxonomy" id="2856"/>
    <lineage>
        <taxon>Eukaryota</taxon>
        <taxon>Sar</taxon>
        <taxon>Stramenopiles</taxon>
        <taxon>Ochrophyta</taxon>
        <taxon>Bacillariophyta</taxon>
        <taxon>Bacillariophyceae</taxon>
        <taxon>Bacillariophycidae</taxon>
        <taxon>Bacillariales</taxon>
        <taxon>Bacillariaceae</taxon>
        <taxon>Cylindrotheca</taxon>
    </lineage>
</organism>
<dbReference type="PANTHER" id="PTHR35399">
    <property type="entry name" value="SLR8030 PROTEIN"/>
    <property type="match status" value="1"/>
</dbReference>
<keyword evidence="4" id="KW-1185">Reference proteome</keyword>
<evidence type="ECO:0000256" key="2">
    <source>
        <dbReference type="SAM" id="Phobius"/>
    </source>
</evidence>
<accession>A0AAD2CS19</accession>
<dbReference type="PANTHER" id="PTHR35399:SF2">
    <property type="entry name" value="DUF839 DOMAIN-CONTAINING PROTEIN"/>
    <property type="match status" value="1"/>
</dbReference>
<evidence type="ECO:0000313" key="4">
    <source>
        <dbReference type="Proteomes" id="UP001295423"/>
    </source>
</evidence>
<feature type="compositionally biased region" description="Basic and acidic residues" evidence="1">
    <location>
        <begin position="330"/>
        <end position="340"/>
    </location>
</feature>